<evidence type="ECO:0000313" key="3">
    <source>
        <dbReference type="Proteomes" id="UP000034681"/>
    </source>
</evidence>
<dbReference type="InterPro" id="IPR048069">
    <property type="entry name" value="Thylak_slr1796"/>
</dbReference>
<gene>
    <name evidence="2" type="ORF">PROH_02640</name>
</gene>
<name>A0A0M2Q327_PROHO</name>
<dbReference type="InterPro" id="IPR036249">
    <property type="entry name" value="Thioredoxin-like_sf"/>
</dbReference>
<dbReference type="NCBIfam" id="NF038096">
    <property type="entry name" value="thylak_slr1796"/>
    <property type="match status" value="1"/>
</dbReference>
<dbReference type="AlphaFoldDB" id="A0A0M2Q327"/>
<keyword evidence="1" id="KW-0732">Signal</keyword>
<proteinExistence type="predicted"/>
<dbReference type="SUPFAM" id="SSF52833">
    <property type="entry name" value="Thioredoxin-like"/>
    <property type="match status" value="1"/>
</dbReference>
<comment type="caution">
    <text evidence="2">The sequence shown here is derived from an EMBL/GenBank/DDBJ whole genome shotgun (WGS) entry which is preliminary data.</text>
</comment>
<dbReference type="Proteomes" id="UP000034681">
    <property type="component" value="Unassembled WGS sequence"/>
</dbReference>
<evidence type="ECO:0000256" key="1">
    <source>
        <dbReference type="SAM" id="SignalP"/>
    </source>
</evidence>
<protein>
    <recommendedName>
        <fullName evidence="4">Thioredoxin domain-containing protein</fullName>
    </recommendedName>
</protein>
<dbReference type="Gene3D" id="3.40.30.10">
    <property type="entry name" value="Glutaredoxin"/>
    <property type="match status" value="1"/>
</dbReference>
<evidence type="ECO:0008006" key="4">
    <source>
        <dbReference type="Google" id="ProtNLM"/>
    </source>
</evidence>
<sequence>MWLATVVLSFAVTGSALAELTDDRFDGNMFSLYAGNGSLVPPRENLANNLRSQRPTVLMFYVDDSFDCKRNAIVMSQLQAFYTRYLGLIPVAVDGILPDRTYTPQDEAYYYNGLQVPQWVILRGDGTVALDFVGQATYEALDDVLRPLYDLAPRSPDFNLGNPANFSPSPSADSTFWTAPARSFETPQSLTADPTP</sequence>
<keyword evidence="3" id="KW-1185">Reference proteome</keyword>
<accession>A0A0M2Q327</accession>
<feature type="chain" id="PRO_5005639630" description="Thioredoxin domain-containing protein" evidence="1">
    <location>
        <begin position="19"/>
        <end position="196"/>
    </location>
</feature>
<evidence type="ECO:0000313" key="2">
    <source>
        <dbReference type="EMBL" id="KKJ01668.1"/>
    </source>
</evidence>
<feature type="signal peptide" evidence="1">
    <location>
        <begin position="1"/>
        <end position="18"/>
    </location>
</feature>
<reference evidence="2" key="1">
    <citation type="submission" date="2012-04" db="EMBL/GenBank/DDBJ databases">
        <authorList>
            <person name="Borisov I.G."/>
            <person name="Ivanikova N.V."/>
            <person name="Pinevich A.V."/>
        </authorList>
    </citation>
    <scope>NUCLEOTIDE SEQUENCE</scope>
    <source>
        <strain evidence="2">CALU 1027</strain>
    </source>
</reference>
<dbReference type="EMBL" id="AJTX02000002">
    <property type="protein sequence ID" value="KKJ01668.1"/>
    <property type="molecule type" value="Genomic_DNA"/>
</dbReference>
<organism evidence="2 3">
    <name type="scientific">Prochlorothrix hollandica PCC 9006 = CALU 1027</name>
    <dbReference type="NCBI Taxonomy" id="317619"/>
    <lineage>
        <taxon>Bacteria</taxon>
        <taxon>Bacillati</taxon>
        <taxon>Cyanobacteriota</taxon>
        <taxon>Cyanophyceae</taxon>
        <taxon>Prochlorotrichales</taxon>
        <taxon>Prochlorotrichaceae</taxon>
        <taxon>Prochlorothrix</taxon>
    </lineage>
</organism>
<dbReference type="eggNOG" id="COG0526">
    <property type="taxonomic scope" value="Bacteria"/>
</dbReference>
<dbReference type="STRING" id="317619.GCA_000332315_00357"/>